<comment type="catalytic activity">
    <reaction evidence="16">
        <text>an N(1)-methyladenosine in mRNA + 2-oxoglutarate + O2 = an adenosine in mRNA + formaldehyde + succinate + CO2</text>
        <dbReference type="Rhea" id="RHEA:49516"/>
        <dbReference type="Rhea" id="RHEA-COMP:12414"/>
        <dbReference type="Rhea" id="RHEA-COMP:12415"/>
        <dbReference type="ChEBI" id="CHEBI:15379"/>
        <dbReference type="ChEBI" id="CHEBI:16526"/>
        <dbReference type="ChEBI" id="CHEBI:16810"/>
        <dbReference type="ChEBI" id="CHEBI:16842"/>
        <dbReference type="ChEBI" id="CHEBI:30031"/>
        <dbReference type="ChEBI" id="CHEBI:74411"/>
        <dbReference type="ChEBI" id="CHEBI:74491"/>
        <dbReference type="EC" id="1.14.11.54"/>
    </reaction>
</comment>
<keyword evidence="11" id="KW-0408">Iron</keyword>
<dbReference type="PANTHER" id="PTHR31212:SF4">
    <property type="entry name" value="ALPHA-KETOGLUTARATE-DEPENDENT DIOXYGENASE ALKB HOMOLOG 3"/>
    <property type="match status" value="1"/>
</dbReference>
<dbReference type="Proteomes" id="UP000001554">
    <property type="component" value="Unplaced"/>
</dbReference>
<keyword evidence="15" id="KW-0379">Hydroxylation</keyword>
<dbReference type="GO" id="GO:0035516">
    <property type="term" value="F:broad specificity oxidative DNA demethylase activity"/>
    <property type="evidence" value="ECO:0007669"/>
    <property type="project" value="UniProtKB-EC"/>
</dbReference>
<evidence type="ECO:0000256" key="6">
    <source>
        <dbReference type="ARBA" id="ARBA00022723"/>
    </source>
</evidence>
<dbReference type="AlphaFoldDB" id="C3Y7G7"/>
<keyword evidence="13" id="KW-0234">DNA repair</keyword>
<protein>
    <recommendedName>
        <fullName evidence="25">Alpha-ketoglutarate-dependent dioxygenase alkB homolog 3</fullName>
        <ecNumber evidence="24">1.14.11.33</ecNumber>
        <ecNumber evidence="23">1.14.11.54</ecNumber>
    </recommendedName>
    <alternativeName>
        <fullName evidence="26">Alkylated DNA repair protein alkB homolog 3</fullName>
    </alternativeName>
</protein>
<dbReference type="GO" id="GO:0006281">
    <property type="term" value="P:DNA repair"/>
    <property type="evidence" value="ECO:0000318"/>
    <property type="project" value="GO_Central"/>
</dbReference>
<comment type="function">
    <text evidence="21">Dioxygenase that mediates demethylation of DNA and RNA containing 1-methyladenosine (m1A). Repairs alkylated DNA containing 1-methyladenosine (m1A) and 3-methylcytosine (m3C) by oxidative demethylation. Has a strong preference for single-stranded DNA. Able to process alkylated m3C within double-stranded regions via its interaction with ASCC3, which promotes DNA unwinding to generate single-stranded substrate needed for ALKBH3. Can repair exocyclic 3,N4-ethenocytosine adducs in single-stranded DNA. Also acts on RNA. Demethylates N(1)-methyladenosine (m1A) RNA, an epigenetic internal modification of messenger RNAs (mRNAs) highly enriched within 5'-untranslated regions (UTRs) and in the vicinity of start codons. Requires molecular oxygen, alpha-ketoglutarate and iron.</text>
</comment>
<dbReference type="InterPro" id="IPR005123">
    <property type="entry name" value="Oxoglu/Fe-dep_dioxygenase_dom"/>
</dbReference>
<evidence type="ECO:0000256" key="7">
    <source>
        <dbReference type="ARBA" id="ARBA00022763"/>
    </source>
</evidence>
<dbReference type="STRING" id="7739.C3Y7G7"/>
<reference evidence="31" key="2">
    <citation type="submission" date="2025-04" db="UniProtKB">
        <authorList>
            <consortium name="RefSeq"/>
        </authorList>
    </citation>
    <scope>IDENTIFICATION</scope>
    <source>
        <strain evidence="31">S238N-H82</strain>
        <tissue evidence="31">Testes</tissue>
    </source>
</reference>
<evidence type="ECO:0000256" key="20">
    <source>
        <dbReference type="ARBA" id="ARBA00053025"/>
    </source>
</evidence>
<evidence type="ECO:0000313" key="29">
    <source>
        <dbReference type="EMBL" id="EEN63795.1"/>
    </source>
</evidence>
<organism>
    <name type="scientific">Branchiostoma floridae</name>
    <name type="common">Florida lancelet</name>
    <name type="synonym">Amphioxus</name>
    <dbReference type="NCBI Taxonomy" id="7739"/>
    <lineage>
        <taxon>Eukaryota</taxon>
        <taxon>Metazoa</taxon>
        <taxon>Chordata</taxon>
        <taxon>Cephalochordata</taxon>
        <taxon>Leptocardii</taxon>
        <taxon>Amphioxiformes</taxon>
        <taxon>Branchiostomatidae</taxon>
        <taxon>Branchiostoma</taxon>
    </lineage>
</organism>
<evidence type="ECO:0000256" key="4">
    <source>
        <dbReference type="ARBA" id="ARBA00007879"/>
    </source>
</evidence>
<evidence type="ECO:0000256" key="15">
    <source>
        <dbReference type="ARBA" id="ARBA00023278"/>
    </source>
</evidence>
<dbReference type="EMBL" id="GG666489">
    <property type="protein sequence ID" value="EEN63795.1"/>
    <property type="molecule type" value="Genomic_DNA"/>
</dbReference>
<evidence type="ECO:0000256" key="11">
    <source>
        <dbReference type="ARBA" id="ARBA00023004"/>
    </source>
</evidence>
<feature type="domain" description="Fe2OG dioxygenase" evidence="28">
    <location>
        <begin position="205"/>
        <end position="311"/>
    </location>
</feature>
<evidence type="ECO:0000256" key="3">
    <source>
        <dbReference type="ARBA" id="ARBA00004496"/>
    </source>
</evidence>
<evidence type="ECO:0000259" key="28">
    <source>
        <dbReference type="PROSITE" id="PS51471"/>
    </source>
</evidence>
<reference evidence="29" key="1">
    <citation type="journal article" date="2008" name="Nature">
        <title>The amphioxus genome and the evolution of the chordate karyotype.</title>
        <authorList>
            <consortium name="US DOE Joint Genome Institute (JGI-PGF)"/>
            <person name="Putnam N.H."/>
            <person name="Butts T."/>
            <person name="Ferrier D.E.K."/>
            <person name="Furlong R.F."/>
            <person name="Hellsten U."/>
            <person name="Kawashima T."/>
            <person name="Robinson-Rechavi M."/>
            <person name="Shoguchi E."/>
            <person name="Terry A."/>
            <person name="Yu J.-K."/>
            <person name="Benito-Gutierrez E.L."/>
            <person name="Dubchak I."/>
            <person name="Garcia-Fernandez J."/>
            <person name="Gibson-Brown J.J."/>
            <person name="Grigoriev I.V."/>
            <person name="Horton A.C."/>
            <person name="de Jong P.J."/>
            <person name="Jurka J."/>
            <person name="Kapitonov V.V."/>
            <person name="Kohara Y."/>
            <person name="Kuroki Y."/>
            <person name="Lindquist E."/>
            <person name="Lucas S."/>
            <person name="Osoegawa K."/>
            <person name="Pennacchio L.A."/>
            <person name="Salamov A.A."/>
            <person name="Satou Y."/>
            <person name="Sauka-Spengler T."/>
            <person name="Schmutz J."/>
            <person name="Shin-I T."/>
            <person name="Toyoda A."/>
            <person name="Bronner-Fraser M."/>
            <person name="Fujiyama A."/>
            <person name="Holland L.Z."/>
            <person name="Holland P.W.H."/>
            <person name="Satoh N."/>
            <person name="Rokhsar D.S."/>
        </authorList>
    </citation>
    <scope>NUCLEOTIDE SEQUENCE [LARGE SCALE GENOMIC DNA]</scope>
    <source>
        <strain evidence="29">S238N-H82</strain>
        <tissue evidence="29">Testes</tissue>
    </source>
</reference>
<evidence type="ECO:0000256" key="21">
    <source>
        <dbReference type="ARBA" id="ARBA00054625"/>
    </source>
</evidence>
<evidence type="ECO:0000313" key="31">
    <source>
        <dbReference type="RefSeq" id="XP_035664830.1"/>
    </source>
</evidence>
<comment type="subunit">
    <text evidence="22">Interacts with the ASCC complex composed of ASCC1, ASCC2 and ASCC3. Interacts directly with ASCC3, and is thereby recruited to the ASCC complex. Interacts with OTUD4; the interaction is direct. Interacts with USP7 and USP9X.</text>
</comment>
<dbReference type="GO" id="GO:1990930">
    <property type="term" value="F:mRNA N1-methyladenosine dioxygenase activity"/>
    <property type="evidence" value="ECO:0007669"/>
    <property type="project" value="UniProtKB-EC"/>
</dbReference>
<dbReference type="GO" id="GO:0006307">
    <property type="term" value="P:DNA alkylation repair"/>
    <property type="evidence" value="ECO:0007669"/>
    <property type="project" value="InterPro"/>
</dbReference>
<keyword evidence="9" id="KW-0223">Dioxygenase</keyword>
<evidence type="ECO:0000256" key="8">
    <source>
        <dbReference type="ARBA" id="ARBA00022843"/>
    </source>
</evidence>
<dbReference type="InParanoid" id="C3Y7G7"/>
<evidence type="ECO:0000256" key="1">
    <source>
        <dbReference type="ARBA" id="ARBA00001954"/>
    </source>
</evidence>
<dbReference type="KEGG" id="bfo:118408270"/>
<evidence type="ECO:0000256" key="26">
    <source>
        <dbReference type="ARBA" id="ARBA00077988"/>
    </source>
</evidence>
<dbReference type="EC" id="1.14.11.54" evidence="23"/>
<dbReference type="GO" id="GO:0005654">
    <property type="term" value="C:nucleoplasm"/>
    <property type="evidence" value="ECO:0000318"/>
    <property type="project" value="GO_Central"/>
</dbReference>
<dbReference type="PROSITE" id="PS51471">
    <property type="entry name" value="FE2OG_OXY"/>
    <property type="match status" value="1"/>
</dbReference>
<gene>
    <name evidence="31" type="primary">LOC118408270</name>
    <name evidence="29" type="ORF">BRAFLDRAFT_117316</name>
</gene>
<evidence type="ECO:0000256" key="16">
    <source>
        <dbReference type="ARBA" id="ARBA00050870"/>
    </source>
</evidence>
<keyword evidence="8" id="KW-0832">Ubl conjugation</keyword>
<dbReference type="GO" id="GO:0046872">
    <property type="term" value="F:metal ion binding"/>
    <property type="evidence" value="ECO:0007669"/>
    <property type="project" value="UniProtKB-KW"/>
</dbReference>
<dbReference type="RefSeq" id="XP_035664830.1">
    <property type="nucleotide sequence ID" value="XM_035808937.1"/>
</dbReference>
<dbReference type="FunFam" id="2.60.120.590:FF:000003">
    <property type="entry name" value="alpha-ketoglutarate-dependent dioxygenase alkB homolog 3"/>
    <property type="match status" value="1"/>
</dbReference>
<evidence type="ECO:0000256" key="13">
    <source>
        <dbReference type="ARBA" id="ARBA00023204"/>
    </source>
</evidence>
<evidence type="ECO:0000256" key="25">
    <source>
        <dbReference type="ARBA" id="ARBA00071421"/>
    </source>
</evidence>
<proteinExistence type="inferred from homology"/>
<keyword evidence="6" id="KW-0479">Metal-binding</keyword>
<evidence type="ECO:0000256" key="9">
    <source>
        <dbReference type="ARBA" id="ARBA00022964"/>
    </source>
</evidence>
<keyword evidence="7" id="KW-0227">DNA damage</keyword>
<feature type="compositionally biased region" description="Gly residues" evidence="27">
    <location>
        <begin position="29"/>
        <end position="45"/>
    </location>
</feature>
<dbReference type="eggNOG" id="ENOG502QW9E">
    <property type="taxonomic scope" value="Eukaryota"/>
</dbReference>
<evidence type="ECO:0000256" key="27">
    <source>
        <dbReference type="SAM" id="MobiDB-lite"/>
    </source>
</evidence>
<evidence type="ECO:0000256" key="10">
    <source>
        <dbReference type="ARBA" id="ARBA00023002"/>
    </source>
</evidence>
<keyword evidence="12" id="KW-0558">Oxidation</keyword>
<comment type="subcellular location">
    <subcellularLocation>
        <location evidence="3">Cytoplasm</location>
    </subcellularLocation>
    <subcellularLocation>
        <location evidence="2">Nucleus</location>
    </subcellularLocation>
</comment>
<evidence type="ECO:0000256" key="23">
    <source>
        <dbReference type="ARBA" id="ARBA00066588"/>
    </source>
</evidence>
<comment type="catalytic activity">
    <reaction evidence="17">
        <text>an N(1)-methyl-2'-deoxyadenosine in single-stranded DNA + 2-oxoglutarate + O2 = a 2'-deoxyadenosine in single-stranded DNA + formaldehyde + succinate + CO2 + H(+)</text>
        <dbReference type="Rhea" id="RHEA:70447"/>
        <dbReference type="Rhea" id="RHEA-COMP:17895"/>
        <dbReference type="Rhea" id="RHEA-COMP:17896"/>
        <dbReference type="ChEBI" id="CHEBI:15378"/>
        <dbReference type="ChEBI" id="CHEBI:15379"/>
        <dbReference type="ChEBI" id="CHEBI:16526"/>
        <dbReference type="ChEBI" id="CHEBI:16810"/>
        <dbReference type="ChEBI" id="CHEBI:16842"/>
        <dbReference type="ChEBI" id="CHEBI:30031"/>
        <dbReference type="ChEBI" id="CHEBI:90615"/>
        <dbReference type="ChEBI" id="CHEBI:139096"/>
    </reaction>
    <physiologicalReaction direction="left-to-right" evidence="17">
        <dbReference type="Rhea" id="RHEA:70448"/>
    </physiologicalReaction>
</comment>
<evidence type="ECO:0000256" key="2">
    <source>
        <dbReference type="ARBA" id="ARBA00004123"/>
    </source>
</evidence>
<accession>C3Y7G7</accession>
<comment type="catalytic activity">
    <reaction evidence="20">
        <text>a methylated nucleobase within DNA + 2-oxoglutarate + O2 = a nucleobase within DNA + formaldehyde + succinate + CO2</text>
        <dbReference type="Rhea" id="RHEA:30299"/>
        <dbReference type="Rhea" id="RHEA-COMP:12192"/>
        <dbReference type="Rhea" id="RHEA-COMP:12193"/>
        <dbReference type="ChEBI" id="CHEBI:15379"/>
        <dbReference type="ChEBI" id="CHEBI:16526"/>
        <dbReference type="ChEBI" id="CHEBI:16810"/>
        <dbReference type="ChEBI" id="CHEBI:16842"/>
        <dbReference type="ChEBI" id="CHEBI:30031"/>
        <dbReference type="ChEBI" id="CHEBI:32875"/>
        <dbReference type="ChEBI" id="CHEBI:64428"/>
        <dbReference type="EC" id="1.14.11.33"/>
    </reaction>
    <physiologicalReaction direction="left-to-right" evidence="20">
        <dbReference type="Rhea" id="RHEA:30300"/>
    </physiologicalReaction>
</comment>
<dbReference type="GeneID" id="118408270"/>
<evidence type="ECO:0000256" key="22">
    <source>
        <dbReference type="ARBA" id="ARBA00064884"/>
    </source>
</evidence>
<sequence>MQSSKDKRRRLRLQGSRAVQAGKPVKPFGGPGRGRGGGAVGGGGQQQQTPGYSGDDNSRSSAEPRQMRGSKPTWLEKDERLGEKSFVFHQPTKAIRKPPDPKVIKEDGVFEISSSPSGVSRLRYFPHFVDPKEADWMFDQLEAEIPWRQRKGIDREGVEYLQPRLTAWFGEIPYSYSRLTHEANPHWHPIVTMLRDHITQSCGHTFNSVLCNLYRDDKDSIAWHSDNEYSLRKNPIIASLTLGAIRTFELRKNPPPEEDGDYTYTERVKIPLNHGSLLIMEGATQEDWQHRVPKEYHDRGARINLTFRTIYPEEES</sequence>
<dbReference type="GO" id="GO:0005739">
    <property type="term" value="C:mitochondrion"/>
    <property type="evidence" value="ECO:0000318"/>
    <property type="project" value="GO_Central"/>
</dbReference>
<keyword evidence="10" id="KW-0560">Oxidoreductase</keyword>
<evidence type="ECO:0000256" key="14">
    <source>
        <dbReference type="ARBA" id="ARBA00023242"/>
    </source>
</evidence>
<evidence type="ECO:0000256" key="19">
    <source>
        <dbReference type="ARBA" id="ARBA00052597"/>
    </source>
</evidence>
<evidence type="ECO:0000256" key="5">
    <source>
        <dbReference type="ARBA" id="ARBA00022490"/>
    </source>
</evidence>
<dbReference type="Pfam" id="PF13532">
    <property type="entry name" value="2OG-FeII_Oxy_2"/>
    <property type="match status" value="1"/>
</dbReference>
<dbReference type="SUPFAM" id="SSF51197">
    <property type="entry name" value="Clavaminate synthase-like"/>
    <property type="match status" value="1"/>
</dbReference>
<comment type="catalytic activity">
    <reaction evidence="19">
        <text>a 3,N(4)-etheno-2'-deoxycytidine in single-stranded DNA + 2-oxoglutarate + O2 + H2O = a 2'-deoxycytidine in single-stranded DNA + glyoxal + succinate + CO2</text>
        <dbReference type="Rhea" id="RHEA:70471"/>
        <dbReference type="Rhea" id="RHEA-COMP:12846"/>
        <dbReference type="Rhea" id="RHEA-COMP:17906"/>
        <dbReference type="ChEBI" id="CHEBI:15377"/>
        <dbReference type="ChEBI" id="CHEBI:15379"/>
        <dbReference type="ChEBI" id="CHEBI:16526"/>
        <dbReference type="ChEBI" id="CHEBI:16810"/>
        <dbReference type="ChEBI" id="CHEBI:30031"/>
        <dbReference type="ChEBI" id="CHEBI:34779"/>
        <dbReference type="ChEBI" id="CHEBI:85452"/>
        <dbReference type="ChEBI" id="CHEBI:189585"/>
    </reaction>
    <physiologicalReaction direction="left-to-right" evidence="19">
        <dbReference type="Rhea" id="RHEA:70472"/>
    </physiologicalReaction>
</comment>
<keyword evidence="5" id="KW-0963">Cytoplasm</keyword>
<comment type="cofactor">
    <cofactor evidence="1">
        <name>Fe(2+)</name>
        <dbReference type="ChEBI" id="CHEBI:29033"/>
    </cofactor>
</comment>
<comment type="catalytic activity">
    <reaction evidence="18">
        <text>an N(3)-methyl-2'-deoxycytidine in single-stranded DNA + 2-oxoglutarate + O2 = a 2'-deoxycytidine in single-stranded DNA + formaldehyde + succinate + CO2 + H(+)</text>
        <dbReference type="Rhea" id="RHEA:70435"/>
        <dbReference type="Rhea" id="RHEA-COMP:12846"/>
        <dbReference type="Rhea" id="RHEA-COMP:17894"/>
        <dbReference type="ChEBI" id="CHEBI:15378"/>
        <dbReference type="ChEBI" id="CHEBI:15379"/>
        <dbReference type="ChEBI" id="CHEBI:16526"/>
        <dbReference type="ChEBI" id="CHEBI:16810"/>
        <dbReference type="ChEBI" id="CHEBI:16842"/>
        <dbReference type="ChEBI" id="CHEBI:30031"/>
        <dbReference type="ChEBI" id="CHEBI:85452"/>
        <dbReference type="ChEBI" id="CHEBI:139075"/>
    </reaction>
    <physiologicalReaction direction="left-to-right" evidence="18">
        <dbReference type="Rhea" id="RHEA:70436"/>
    </physiologicalReaction>
</comment>
<keyword evidence="14" id="KW-0539">Nucleus</keyword>
<evidence type="ECO:0000256" key="24">
    <source>
        <dbReference type="ARBA" id="ARBA00066725"/>
    </source>
</evidence>
<evidence type="ECO:0000256" key="17">
    <source>
        <dbReference type="ARBA" id="ARBA00051010"/>
    </source>
</evidence>
<dbReference type="PANTHER" id="PTHR31212">
    <property type="entry name" value="ALPHA-KETOGLUTARATE-DEPENDENT DIOXYGENASE ALKB HOMOLOG 3"/>
    <property type="match status" value="1"/>
</dbReference>
<feature type="region of interest" description="Disordered" evidence="27">
    <location>
        <begin position="1"/>
        <end position="76"/>
    </location>
</feature>
<dbReference type="InterPro" id="IPR032854">
    <property type="entry name" value="ALKBH3"/>
</dbReference>
<comment type="similarity">
    <text evidence="4">Belongs to the alkB family.</text>
</comment>
<keyword evidence="30" id="KW-1185">Reference proteome</keyword>
<dbReference type="OrthoDB" id="545910at2759"/>
<evidence type="ECO:0000256" key="12">
    <source>
        <dbReference type="ARBA" id="ARBA00023097"/>
    </source>
</evidence>
<feature type="compositionally biased region" description="Basic residues" evidence="27">
    <location>
        <begin position="1"/>
        <end position="12"/>
    </location>
</feature>
<name>C3Y7G7_BRAFL</name>
<dbReference type="InterPro" id="IPR037151">
    <property type="entry name" value="AlkB-like_sf"/>
</dbReference>
<dbReference type="OMA" id="THEANPH"/>
<dbReference type="EC" id="1.14.11.33" evidence="24"/>
<dbReference type="InterPro" id="IPR027450">
    <property type="entry name" value="AlkB-like"/>
</dbReference>
<evidence type="ECO:0000313" key="30">
    <source>
        <dbReference type="Proteomes" id="UP000001554"/>
    </source>
</evidence>
<dbReference type="Gene3D" id="2.60.120.590">
    <property type="entry name" value="Alpha-ketoglutarate-dependent dioxygenase AlkB-like"/>
    <property type="match status" value="1"/>
</dbReference>
<evidence type="ECO:0000256" key="18">
    <source>
        <dbReference type="ARBA" id="ARBA00051165"/>
    </source>
</evidence>